<accession>A0A401S3S4</accession>
<comment type="subcellular location">
    <subcellularLocation>
        <location evidence="1">Membrane</location>
    </subcellularLocation>
</comment>
<dbReference type="PANTHER" id="PTHR11863">
    <property type="entry name" value="STEROL DESATURASE"/>
    <property type="match status" value="1"/>
</dbReference>
<evidence type="ECO:0000256" key="1">
    <source>
        <dbReference type="ARBA" id="ARBA00004370"/>
    </source>
</evidence>
<feature type="transmembrane region" description="Helical" evidence="5">
    <location>
        <begin position="51"/>
        <end position="75"/>
    </location>
</feature>
<reference evidence="7 8" key="1">
    <citation type="journal article" date="2018" name="Nat. Ecol. Evol.">
        <title>Shark genomes provide insights into elasmobranch evolution and the origin of vertebrates.</title>
        <authorList>
            <person name="Hara Y"/>
            <person name="Yamaguchi K"/>
            <person name="Onimaru K"/>
            <person name="Kadota M"/>
            <person name="Koyanagi M"/>
            <person name="Keeley SD"/>
            <person name="Tatsumi K"/>
            <person name="Tanaka K"/>
            <person name="Motone F"/>
            <person name="Kageyama Y"/>
            <person name="Nozu R"/>
            <person name="Adachi N"/>
            <person name="Nishimura O"/>
            <person name="Nakagawa R"/>
            <person name="Tanegashima C"/>
            <person name="Kiyatake I"/>
            <person name="Matsumoto R"/>
            <person name="Murakumo K"/>
            <person name="Nishida K"/>
            <person name="Terakita A"/>
            <person name="Kuratani S"/>
            <person name="Sato K"/>
            <person name="Hyodo S Kuraku.S."/>
        </authorList>
    </citation>
    <scope>NUCLEOTIDE SEQUENCE [LARGE SCALE GENOMIC DNA]</scope>
</reference>
<dbReference type="InterPro" id="IPR006694">
    <property type="entry name" value="Fatty_acid_hydroxylase"/>
</dbReference>
<evidence type="ECO:0000259" key="6">
    <source>
        <dbReference type="Pfam" id="PF04116"/>
    </source>
</evidence>
<protein>
    <recommendedName>
        <fullName evidence="6">Fatty acid hydroxylase domain-containing protein</fullName>
    </recommendedName>
</protein>
<evidence type="ECO:0000313" key="7">
    <source>
        <dbReference type="EMBL" id="GCC25026.1"/>
    </source>
</evidence>
<keyword evidence="4 5" id="KW-0472">Membrane</keyword>
<keyword evidence="3 5" id="KW-1133">Transmembrane helix</keyword>
<evidence type="ECO:0000256" key="3">
    <source>
        <dbReference type="ARBA" id="ARBA00022989"/>
    </source>
</evidence>
<dbReference type="EMBL" id="BEZZ01000073">
    <property type="protein sequence ID" value="GCC25026.1"/>
    <property type="molecule type" value="Genomic_DNA"/>
</dbReference>
<dbReference type="Proteomes" id="UP000287033">
    <property type="component" value="Unassembled WGS sequence"/>
</dbReference>
<feature type="transmembrane region" description="Helical" evidence="5">
    <location>
        <begin position="134"/>
        <end position="156"/>
    </location>
</feature>
<dbReference type="GO" id="GO:0016020">
    <property type="term" value="C:membrane"/>
    <property type="evidence" value="ECO:0007669"/>
    <property type="project" value="UniProtKB-SubCell"/>
</dbReference>
<comment type="caution">
    <text evidence="7">The sequence shown here is derived from an EMBL/GenBank/DDBJ whole genome shotgun (WGS) entry which is preliminary data.</text>
</comment>
<dbReference type="AlphaFoldDB" id="A0A401S3S4"/>
<feature type="transmembrane region" description="Helical" evidence="5">
    <location>
        <begin position="105"/>
        <end position="122"/>
    </location>
</feature>
<dbReference type="GO" id="GO:0005506">
    <property type="term" value="F:iron ion binding"/>
    <property type="evidence" value="ECO:0007669"/>
    <property type="project" value="InterPro"/>
</dbReference>
<evidence type="ECO:0000256" key="2">
    <source>
        <dbReference type="ARBA" id="ARBA00022692"/>
    </source>
</evidence>
<evidence type="ECO:0000256" key="4">
    <source>
        <dbReference type="ARBA" id="ARBA00023136"/>
    </source>
</evidence>
<organism evidence="7 8">
    <name type="scientific">Chiloscyllium punctatum</name>
    <name type="common">Brownbanded bambooshark</name>
    <name type="synonym">Hemiscyllium punctatum</name>
    <dbReference type="NCBI Taxonomy" id="137246"/>
    <lineage>
        <taxon>Eukaryota</taxon>
        <taxon>Metazoa</taxon>
        <taxon>Chordata</taxon>
        <taxon>Craniata</taxon>
        <taxon>Vertebrata</taxon>
        <taxon>Chondrichthyes</taxon>
        <taxon>Elasmobranchii</taxon>
        <taxon>Galeomorphii</taxon>
        <taxon>Galeoidea</taxon>
        <taxon>Orectolobiformes</taxon>
        <taxon>Hemiscylliidae</taxon>
        <taxon>Chiloscyllium</taxon>
    </lineage>
</organism>
<keyword evidence="8" id="KW-1185">Reference proteome</keyword>
<dbReference type="OMA" id="TTWGFMV"/>
<name>A0A401S3S4_CHIPU</name>
<dbReference type="GO" id="GO:0008610">
    <property type="term" value="P:lipid biosynthetic process"/>
    <property type="evidence" value="ECO:0007669"/>
    <property type="project" value="InterPro"/>
</dbReference>
<dbReference type="InterPro" id="IPR050307">
    <property type="entry name" value="Sterol_Desaturase_Related"/>
</dbReference>
<proteinExistence type="predicted"/>
<keyword evidence="2 5" id="KW-0812">Transmembrane</keyword>
<dbReference type="OrthoDB" id="1658724at2759"/>
<evidence type="ECO:0000256" key="5">
    <source>
        <dbReference type="SAM" id="Phobius"/>
    </source>
</evidence>
<gene>
    <name evidence="7" type="ORF">chiPu_0003430</name>
</gene>
<feature type="domain" description="Fatty acid hydroxylase" evidence="6">
    <location>
        <begin position="143"/>
        <end position="277"/>
    </location>
</feature>
<dbReference type="GO" id="GO:0016491">
    <property type="term" value="F:oxidoreductase activity"/>
    <property type="evidence" value="ECO:0007669"/>
    <property type="project" value="InterPro"/>
</dbReference>
<dbReference type="STRING" id="137246.A0A401S3S4"/>
<sequence length="302" mass="35911">MYSVGSSRVFDPYVQVIQNANITQYIWTKSLLQPLWDYLRSQHQDALRSPLFPVVISVSTYFAVCTFYMILDLLAPRCPLIRRYKIHPEQHVTWEDIFKTLWHTGYNHLIYVFPAAVGQWYWRPPIPLQEEAPLVSEFLIGILGCTILFDFQYYFWHMMHHKVRWLYTTFHAIHHEYYAPFSWSTQYLSAWELVSVGFWTTIDPIILQCHCLTGFTFMVFNIWISVDDHSGYDFPWALHNLIPFGLWGGTVKHDVHHQKPQSHFAPFFSHWDWLCGTHCECKRSPAVLEMQTKRRKASEDQN</sequence>
<dbReference type="Pfam" id="PF04116">
    <property type="entry name" value="FA_hydroxylase"/>
    <property type="match status" value="1"/>
</dbReference>
<evidence type="ECO:0000313" key="8">
    <source>
        <dbReference type="Proteomes" id="UP000287033"/>
    </source>
</evidence>